<keyword evidence="3" id="KW-0560">Oxidoreductase</keyword>
<keyword evidence="4" id="KW-0413">Isomerase</keyword>
<gene>
    <name evidence="6" type="ORF">UFOPK3614_00510</name>
</gene>
<evidence type="ECO:0000256" key="1">
    <source>
        <dbReference type="ARBA" id="ARBA00005959"/>
    </source>
</evidence>
<dbReference type="Gene3D" id="3.90.25.10">
    <property type="entry name" value="UDP-galactose 4-epimerase, domain 1"/>
    <property type="match status" value="1"/>
</dbReference>
<dbReference type="InterPro" id="IPR028614">
    <property type="entry name" value="GDP_fucose/colitose_synth"/>
</dbReference>
<evidence type="ECO:0000256" key="2">
    <source>
        <dbReference type="ARBA" id="ARBA00022857"/>
    </source>
</evidence>
<dbReference type="HAMAP" id="MF_00956">
    <property type="entry name" value="GDP_fucose_synth"/>
    <property type="match status" value="1"/>
</dbReference>
<evidence type="ECO:0000256" key="4">
    <source>
        <dbReference type="ARBA" id="ARBA00023235"/>
    </source>
</evidence>
<protein>
    <submittedName>
        <fullName evidence="6">Unannotated protein</fullName>
    </submittedName>
</protein>
<dbReference type="InterPro" id="IPR036291">
    <property type="entry name" value="NAD(P)-bd_dom_sf"/>
</dbReference>
<feature type="domain" description="NAD-dependent epimerase/dehydratase" evidence="5">
    <location>
        <begin position="5"/>
        <end position="233"/>
    </location>
</feature>
<organism evidence="6">
    <name type="scientific">freshwater metagenome</name>
    <dbReference type="NCBI Taxonomy" id="449393"/>
    <lineage>
        <taxon>unclassified sequences</taxon>
        <taxon>metagenomes</taxon>
        <taxon>ecological metagenomes</taxon>
    </lineage>
</organism>
<dbReference type="GO" id="GO:0050577">
    <property type="term" value="F:GDP-L-fucose synthase activity"/>
    <property type="evidence" value="ECO:0007669"/>
    <property type="project" value="TreeGrafter"/>
</dbReference>
<dbReference type="Gene3D" id="3.40.50.720">
    <property type="entry name" value="NAD(P)-binding Rossmann-like Domain"/>
    <property type="match status" value="1"/>
</dbReference>
<sequence length="311" mass="34631">MGNTVVFGKSGLVGSAVMRNIPKGQTVVDEDLQRNQLTSEVAVSQYLLDVKAENVIMCSGMVGGIHANSVNQTDFLLGNLKLQNAIIGGAKNSNVKNFLFLGSSCIYPKFAPQPLEEKSLLSGYLEPTNEGYAIAKIAGLKLCEYIYKEFGRNFFSLMPTNSYGPNDNFHPMLSHVPAGLMRRFHEAKNRNEPSVTVWGSGSPLREFMHSDDLANACWYFLNRENQGQTINIGTGSEISIKDFANLMGQVVNFQGEIIFDSSKPDGTPRKLLDSQLARSFGWEPKIELSDGLKETYKWFQDKYQDKLIRGY</sequence>
<dbReference type="EMBL" id="CAFBMS010000020">
    <property type="protein sequence ID" value="CAB4914536.1"/>
    <property type="molecule type" value="Genomic_DNA"/>
</dbReference>
<dbReference type="SUPFAM" id="SSF51735">
    <property type="entry name" value="NAD(P)-binding Rossmann-fold domains"/>
    <property type="match status" value="1"/>
</dbReference>
<proteinExistence type="inferred from homology"/>
<accession>A0A6J7H6B2</accession>
<keyword evidence="2" id="KW-0521">NADP</keyword>
<evidence type="ECO:0000313" key="6">
    <source>
        <dbReference type="EMBL" id="CAB4914536.1"/>
    </source>
</evidence>
<dbReference type="GO" id="GO:0016853">
    <property type="term" value="F:isomerase activity"/>
    <property type="evidence" value="ECO:0007669"/>
    <property type="project" value="UniProtKB-KW"/>
</dbReference>
<dbReference type="Pfam" id="PF01370">
    <property type="entry name" value="Epimerase"/>
    <property type="match status" value="1"/>
</dbReference>
<dbReference type="InterPro" id="IPR001509">
    <property type="entry name" value="Epimerase_deHydtase"/>
</dbReference>
<name>A0A6J7H6B2_9ZZZZ</name>
<reference evidence="6" key="1">
    <citation type="submission" date="2020-05" db="EMBL/GenBank/DDBJ databases">
        <authorList>
            <person name="Chiriac C."/>
            <person name="Salcher M."/>
            <person name="Ghai R."/>
            <person name="Kavagutti S V."/>
        </authorList>
    </citation>
    <scope>NUCLEOTIDE SEQUENCE</scope>
</reference>
<dbReference type="CDD" id="cd05239">
    <property type="entry name" value="GDP_FS_SDR_e"/>
    <property type="match status" value="1"/>
</dbReference>
<comment type="similarity">
    <text evidence="1">Belongs to the NAD(P)-dependent epimerase/dehydratase family. Fucose synthase subfamily.</text>
</comment>
<evidence type="ECO:0000256" key="3">
    <source>
        <dbReference type="ARBA" id="ARBA00023002"/>
    </source>
</evidence>
<dbReference type="PANTHER" id="PTHR43238">
    <property type="entry name" value="GDP-L-FUCOSE SYNTHASE"/>
    <property type="match status" value="1"/>
</dbReference>
<evidence type="ECO:0000259" key="5">
    <source>
        <dbReference type="Pfam" id="PF01370"/>
    </source>
</evidence>
<dbReference type="PANTHER" id="PTHR43238:SF1">
    <property type="entry name" value="GDP-L-FUCOSE SYNTHASE"/>
    <property type="match status" value="1"/>
</dbReference>
<dbReference type="AlphaFoldDB" id="A0A6J7H6B2"/>